<proteinExistence type="predicted"/>
<dbReference type="STRING" id="1469647.BC351_33380"/>
<protein>
    <submittedName>
        <fullName evidence="2">Metallophosphoesterase</fullName>
    </submittedName>
</protein>
<dbReference type="PIRSF" id="PIRSF030250">
    <property type="entry name" value="Ptase_At2g46880"/>
    <property type="match status" value="1"/>
</dbReference>
<evidence type="ECO:0000259" key="1">
    <source>
        <dbReference type="Pfam" id="PF00149"/>
    </source>
</evidence>
<dbReference type="PANTHER" id="PTHR32440:SF11">
    <property type="entry name" value="METALLOPHOSPHOESTERASE DOMAIN-CONTAINING PROTEIN"/>
    <property type="match status" value="1"/>
</dbReference>
<dbReference type="EMBL" id="MBTG01000027">
    <property type="protein sequence ID" value="OPH52057.1"/>
    <property type="molecule type" value="Genomic_DNA"/>
</dbReference>
<dbReference type="GO" id="GO:0016788">
    <property type="term" value="F:hydrolase activity, acting on ester bonds"/>
    <property type="evidence" value="ECO:0007669"/>
    <property type="project" value="TreeGrafter"/>
</dbReference>
<dbReference type="InterPro" id="IPR011230">
    <property type="entry name" value="PAP14/16/28/29"/>
</dbReference>
<accession>A0A1V4HE92</accession>
<keyword evidence="3" id="KW-1185">Reference proteome</keyword>
<comment type="caution">
    <text evidence="2">The sequence shown here is derived from an EMBL/GenBank/DDBJ whole genome shotgun (WGS) entry which is preliminary data.</text>
</comment>
<evidence type="ECO:0000313" key="2">
    <source>
        <dbReference type="EMBL" id="OPH52057.1"/>
    </source>
</evidence>
<dbReference type="PANTHER" id="PTHR32440">
    <property type="entry name" value="PHOSPHATASE DCR2-RELATED-RELATED"/>
    <property type="match status" value="1"/>
</dbReference>
<evidence type="ECO:0000313" key="3">
    <source>
        <dbReference type="Proteomes" id="UP000190626"/>
    </source>
</evidence>
<dbReference type="Proteomes" id="UP000190626">
    <property type="component" value="Unassembled WGS sequence"/>
</dbReference>
<dbReference type="GO" id="GO:0005737">
    <property type="term" value="C:cytoplasm"/>
    <property type="evidence" value="ECO:0007669"/>
    <property type="project" value="TreeGrafter"/>
</dbReference>
<organism evidence="2 3">
    <name type="scientific">Paenibacillus ferrarius</name>
    <dbReference type="NCBI Taxonomy" id="1469647"/>
    <lineage>
        <taxon>Bacteria</taxon>
        <taxon>Bacillati</taxon>
        <taxon>Bacillota</taxon>
        <taxon>Bacilli</taxon>
        <taxon>Bacillales</taxon>
        <taxon>Paenibacillaceae</taxon>
        <taxon>Paenibacillus</taxon>
    </lineage>
</organism>
<dbReference type="OrthoDB" id="9816081at2"/>
<dbReference type="Pfam" id="PF00149">
    <property type="entry name" value="Metallophos"/>
    <property type="match status" value="1"/>
</dbReference>
<dbReference type="InterPro" id="IPR004843">
    <property type="entry name" value="Calcineurin-like_PHP"/>
</dbReference>
<dbReference type="Gene3D" id="3.60.21.10">
    <property type="match status" value="1"/>
</dbReference>
<dbReference type="AlphaFoldDB" id="A0A1V4HE92"/>
<dbReference type="CDD" id="cd07383">
    <property type="entry name" value="MPP_Dcr2"/>
    <property type="match status" value="1"/>
</dbReference>
<name>A0A1V4HE92_9BACL</name>
<feature type="domain" description="Calcineurin-like phosphoesterase" evidence="1">
    <location>
        <begin position="14"/>
        <end position="243"/>
    </location>
</feature>
<dbReference type="SUPFAM" id="SSF56300">
    <property type="entry name" value="Metallo-dependent phosphatases"/>
    <property type="match status" value="1"/>
</dbReference>
<sequence>MADNLKFREDGTFTIVQLTDLHIGGDKDNEADLRTLALVRALLVEEKPDFIVYTGDLISSYGAADPLASFRRAIAPAVESGLPWAHVFGNHDAEENVTREELMAAALKHSACYSQAGPEELSGVGNYTLTIQGTQSGEPAAVLYFLDSGSMAPDSVGGYAWIQADQIHWYKQQSLALRERSDAILPGLAFFHIPLPEYNDVWKVGKVSGIKNEDVCCPKLNSGLFAAMAEMGDVMGTFVGHDHDNDFCGTLHEIRLCFGRVTGYNTYGGLPRGARVIRLQEGELSFETWQRLEDGSILR</sequence>
<reference evidence="3" key="1">
    <citation type="submission" date="2016-07" db="EMBL/GenBank/DDBJ databases">
        <authorList>
            <person name="Florea S."/>
            <person name="Webb J.S."/>
            <person name="Jaromczyk J."/>
            <person name="Schardl C.L."/>
        </authorList>
    </citation>
    <scope>NUCLEOTIDE SEQUENCE [LARGE SCALE GENOMIC DNA]</scope>
    <source>
        <strain evidence="3">CY1</strain>
    </source>
</reference>
<dbReference type="InterPro" id="IPR029052">
    <property type="entry name" value="Metallo-depent_PP-like"/>
</dbReference>
<gene>
    <name evidence="2" type="ORF">BC351_33380</name>
</gene>
<dbReference type="RefSeq" id="WP_079416488.1">
    <property type="nucleotide sequence ID" value="NZ_MBTG01000027.1"/>
</dbReference>